<dbReference type="OrthoDB" id="9799278at2"/>
<proteinExistence type="predicted"/>
<keyword evidence="3" id="KW-1185">Reference proteome</keyword>
<dbReference type="KEGG" id="cmr:Cycma_0732"/>
<feature type="domain" description="Polysaccharide pyruvyl transferase" evidence="1">
    <location>
        <begin position="13"/>
        <end position="310"/>
    </location>
</feature>
<organism evidence="2 3">
    <name type="scientific">Cyclobacterium marinum (strain ATCC 25205 / DSM 745 / LMG 13164 / NCIMB 1802)</name>
    <name type="common">Flectobacillus marinus</name>
    <dbReference type="NCBI Taxonomy" id="880070"/>
    <lineage>
        <taxon>Bacteria</taxon>
        <taxon>Pseudomonadati</taxon>
        <taxon>Bacteroidota</taxon>
        <taxon>Cytophagia</taxon>
        <taxon>Cytophagales</taxon>
        <taxon>Cyclobacteriaceae</taxon>
        <taxon>Cyclobacterium</taxon>
    </lineage>
</organism>
<evidence type="ECO:0000313" key="2">
    <source>
        <dbReference type="EMBL" id="AEL24506.1"/>
    </source>
</evidence>
<accession>G0J0U4</accession>
<dbReference type="Pfam" id="PF04230">
    <property type="entry name" value="PS_pyruv_trans"/>
    <property type="match status" value="1"/>
</dbReference>
<dbReference type="AlphaFoldDB" id="G0J0U4"/>
<dbReference type="InterPro" id="IPR007345">
    <property type="entry name" value="Polysacch_pyruvyl_Trfase"/>
</dbReference>
<evidence type="ECO:0000313" key="3">
    <source>
        <dbReference type="Proteomes" id="UP000001635"/>
    </source>
</evidence>
<dbReference type="HOGENOM" id="CLU_025617_1_0_10"/>
<gene>
    <name evidence="2" type="ordered locus">Cycma_0732</name>
</gene>
<dbReference type="STRING" id="880070.Cycma_0732"/>
<dbReference type="EMBL" id="CP002955">
    <property type="protein sequence ID" value="AEL24506.1"/>
    <property type="molecule type" value="Genomic_DNA"/>
</dbReference>
<evidence type="ECO:0000259" key="1">
    <source>
        <dbReference type="Pfam" id="PF04230"/>
    </source>
</evidence>
<reference evidence="3" key="1">
    <citation type="submission" date="2011-07" db="EMBL/GenBank/DDBJ databases">
        <title>The complete genome of Cyclobacterium marinum DSM 745.</title>
        <authorList>
            <person name="Lucas S."/>
            <person name="Han J."/>
            <person name="Lapidus A."/>
            <person name="Bruce D."/>
            <person name="Goodwin L."/>
            <person name="Pitluck S."/>
            <person name="Peters L."/>
            <person name="Kyrpides N."/>
            <person name="Mavromatis K."/>
            <person name="Ivanova N."/>
            <person name="Ovchinnikova G."/>
            <person name="Chertkov O."/>
            <person name="Detter J.C."/>
            <person name="Tapia R."/>
            <person name="Han C."/>
            <person name="Land M."/>
            <person name="Hauser L."/>
            <person name="Markowitz V."/>
            <person name="Cheng J.-F."/>
            <person name="Hugenholtz P."/>
            <person name="Woyke T."/>
            <person name="Wu D."/>
            <person name="Tindall B."/>
            <person name="Schuetze A."/>
            <person name="Brambilla E."/>
            <person name="Klenk H.-P."/>
            <person name="Eisen J.A."/>
        </authorList>
    </citation>
    <scope>NUCLEOTIDE SEQUENCE [LARGE SCALE GENOMIC DNA]</scope>
    <source>
        <strain evidence="3">ATCC 25205 / DSM 745 / LMG 13164 / NCIMB 1802</strain>
    </source>
</reference>
<sequence>MKIGILTLSLHTNYGGILQAYALKTVLEKMGHDVWLIDTKLNQVSFPRKIWRLTKETIAYLKGDVPMINAKKLRDRAYLNYTKPFIDQNIPKITKTFTSIEDLKKVTEKYNFEAFVVGSDQIWNAKYYKHIEAAFFSFLKGKEVIKIAYAPSFGADVWKYNEEQTRNCKELIKEFDAVSVREDVGIDFCKSHLDAQATMVLDPTMLLRTEDYLKLLPDSSTRKNKGLFLYVLDVSKEKKELIDAVAEKKNLVPYQLDIIDGYESCPLEWRTNAKVEDWIRSFHDAEFVITDSFHGTVFSIIFNKPFYVLLNYNRGAVRFKSILNIFNLSDRIITSKEELTKEKLEKKIDWEAVNKTLTVNQKHSMSFLKENLIDQ</sequence>
<name>G0J0U4_CYCMS</name>
<dbReference type="Proteomes" id="UP000001635">
    <property type="component" value="Chromosome"/>
</dbReference>
<dbReference type="RefSeq" id="WP_014018804.1">
    <property type="nucleotide sequence ID" value="NC_015914.1"/>
</dbReference>
<protein>
    <recommendedName>
        <fullName evidence="1">Polysaccharide pyruvyl transferase domain-containing protein</fullName>
    </recommendedName>
</protein>
<dbReference type="eggNOG" id="COG2327">
    <property type="taxonomic scope" value="Bacteria"/>
</dbReference>